<evidence type="ECO:0000256" key="2">
    <source>
        <dbReference type="ARBA" id="ARBA00022448"/>
    </source>
</evidence>
<dbReference type="InterPro" id="IPR003439">
    <property type="entry name" value="ABC_transporter-like_ATP-bd"/>
</dbReference>
<dbReference type="InterPro" id="IPR027417">
    <property type="entry name" value="P-loop_NTPase"/>
</dbReference>
<dbReference type="InterPro" id="IPR050352">
    <property type="entry name" value="ABCG_transporters"/>
</dbReference>
<dbReference type="AlphaFoldDB" id="A0A7S0RDB0"/>
<comment type="subcellular location">
    <subcellularLocation>
        <location evidence="1">Membrane</location>
        <topology evidence="1">Multi-pass membrane protein</topology>
    </subcellularLocation>
</comment>
<sequence length="644" mass="72682">MAGAEGNALATIDVNMKLTHVAFKDVTLKQKGPGGLKDVLKGVSAQIPVGTLTGVVGPASAGQGELFSMIYGTEVGFLEGRVPVQDRVALLTQDPGLLPSDTVDDIMWFYANLRMPREMTRVEKEQRIAFLLKTFGLTEDRDKYVGGMDWCINCPLAGGLTGGKRRRVQICVALLMEPTVVIMEQPVTSMDEQGALGVIKAMQIMRDVFGMTVIASFHEPKVSYLNQLDNIMLMSQGHIIYNGRMRDMMPYVQTQHRPVDMYENPSDYALEWLGMMCPGKASEAAALWSKTSEPVSEANTIEHAYKPRRGALFKTAHSPWFLARYIVLFKRAMRTTTYPWSKQFWWIRLNPPLSFGIITAVLAMQLDTEKSNYVPTFTKFAMLTVLSQVRMSTTNTIAMAQLVRATWFVERPKQLYGVVEHYFSWELGEVLWQTLFAMINYFTIWLIAGWGLYDDMGNLGQPFMVMSFVANGSRPLLATMIYSKRKFNTLFQVILMYPLMSILFGGRLIRKDLPPEWWRWLFYLNPFYYGFSGLMNTEYKGLHIDCSYASLSGCPTGDAVLAQYSVMEVSLTESNVTGFSLYVAYTISTFFIFRFFQGFLDLPWGRPMGDPARKIEHRPPLALPGERQSLSKAAGEQALVKGYG</sequence>
<proteinExistence type="predicted"/>
<dbReference type="EMBL" id="HBFA01023288">
    <property type="protein sequence ID" value="CAD8673590.1"/>
    <property type="molecule type" value="Transcribed_RNA"/>
</dbReference>
<dbReference type="Pfam" id="PF00005">
    <property type="entry name" value="ABC_tran"/>
    <property type="match status" value="1"/>
</dbReference>
<feature type="non-terminal residue" evidence="8">
    <location>
        <position position="644"/>
    </location>
</feature>
<evidence type="ECO:0000256" key="4">
    <source>
        <dbReference type="ARBA" id="ARBA00022989"/>
    </source>
</evidence>
<dbReference type="PANTHER" id="PTHR48041">
    <property type="entry name" value="ABC TRANSPORTER G FAMILY MEMBER 28"/>
    <property type="match status" value="1"/>
</dbReference>
<feature type="domain" description="ABC transporter" evidence="7">
    <location>
        <begin position="21"/>
        <end position="261"/>
    </location>
</feature>
<feature type="transmembrane region" description="Helical" evidence="6">
    <location>
        <begin position="579"/>
        <end position="596"/>
    </location>
</feature>
<feature type="transmembrane region" description="Helical" evidence="6">
    <location>
        <begin position="430"/>
        <end position="453"/>
    </location>
</feature>
<dbReference type="GO" id="GO:0140359">
    <property type="term" value="F:ABC-type transporter activity"/>
    <property type="evidence" value="ECO:0007669"/>
    <property type="project" value="InterPro"/>
</dbReference>
<keyword evidence="5 6" id="KW-0472">Membrane</keyword>
<name>A0A7S0RDB0_9CHLO</name>
<dbReference type="GO" id="GO:0016020">
    <property type="term" value="C:membrane"/>
    <property type="evidence" value="ECO:0007669"/>
    <property type="project" value="UniProtKB-SubCell"/>
</dbReference>
<dbReference type="PROSITE" id="PS50893">
    <property type="entry name" value="ABC_TRANSPORTER_2"/>
    <property type="match status" value="1"/>
</dbReference>
<dbReference type="PANTHER" id="PTHR48041:SF139">
    <property type="entry name" value="PROTEIN SCARLET"/>
    <property type="match status" value="1"/>
</dbReference>
<evidence type="ECO:0000256" key="6">
    <source>
        <dbReference type="SAM" id="Phobius"/>
    </source>
</evidence>
<evidence type="ECO:0000259" key="7">
    <source>
        <dbReference type="PROSITE" id="PS50893"/>
    </source>
</evidence>
<evidence type="ECO:0000256" key="5">
    <source>
        <dbReference type="ARBA" id="ARBA00023136"/>
    </source>
</evidence>
<feature type="transmembrane region" description="Helical" evidence="6">
    <location>
        <begin position="489"/>
        <end position="509"/>
    </location>
</feature>
<evidence type="ECO:0000313" key="8">
    <source>
        <dbReference type="EMBL" id="CAD8673590.1"/>
    </source>
</evidence>
<evidence type="ECO:0000256" key="3">
    <source>
        <dbReference type="ARBA" id="ARBA00022692"/>
    </source>
</evidence>
<accession>A0A7S0RDB0</accession>
<dbReference type="Gene3D" id="3.40.50.300">
    <property type="entry name" value="P-loop containing nucleotide triphosphate hydrolases"/>
    <property type="match status" value="1"/>
</dbReference>
<keyword evidence="4 6" id="KW-1133">Transmembrane helix</keyword>
<dbReference type="GO" id="GO:0016887">
    <property type="term" value="F:ATP hydrolysis activity"/>
    <property type="evidence" value="ECO:0007669"/>
    <property type="project" value="InterPro"/>
</dbReference>
<evidence type="ECO:0000256" key="1">
    <source>
        <dbReference type="ARBA" id="ARBA00004141"/>
    </source>
</evidence>
<organism evidence="8">
    <name type="scientific">Pyramimonas obovata</name>
    <dbReference type="NCBI Taxonomy" id="1411642"/>
    <lineage>
        <taxon>Eukaryota</taxon>
        <taxon>Viridiplantae</taxon>
        <taxon>Chlorophyta</taxon>
        <taxon>Pyramimonadophyceae</taxon>
        <taxon>Pyramimonadales</taxon>
        <taxon>Pyramimonadaceae</taxon>
        <taxon>Pyramimonas</taxon>
        <taxon>Pyramimonas incertae sedis</taxon>
    </lineage>
</organism>
<protein>
    <recommendedName>
        <fullName evidence="7">ABC transporter domain-containing protein</fullName>
    </recommendedName>
</protein>
<dbReference type="GO" id="GO:0005524">
    <property type="term" value="F:ATP binding"/>
    <property type="evidence" value="ECO:0007669"/>
    <property type="project" value="InterPro"/>
</dbReference>
<keyword evidence="2" id="KW-0813">Transport</keyword>
<dbReference type="InterPro" id="IPR013525">
    <property type="entry name" value="ABC2_TM"/>
</dbReference>
<gene>
    <name evidence="8" type="ORF">POBO1169_LOCUS11851</name>
</gene>
<dbReference type="Pfam" id="PF01061">
    <property type="entry name" value="ABC2_membrane"/>
    <property type="match status" value="1"/>
</dbReference>
<dbReference type="SUPFAM" id="SSF52540">
    <property type="entry name" value="P-loop containing nucleoside triphosphate hydrolases"/>
    <property type="match status" value="1"/>
</dbReference>
<reference evidence="8" key="1">
    <citation type="submission" date="2021-01" db="EMBL/GenBank/DDBJ databases">
        <authorList>
            <person name="Corre E."/>
            <person name="Pelletier E."/>
            <person name="Niang G."/>
            <person name="Scheremetjew M."/>
            <person name="Finn R."/>
            <person name="Kale V."/>
            <person name="Holt S."/>
            <person name="Cochrane G."/>
            <person name="Meng A."/>
            <person name="Brown T."/>
            <person name="Cohen L."/>
        </authorList>
    </citation>
    <scope>NUCLEOTIDE SEQUENCE</scope>
    <source>
        <strain evidence="8">CCMP722</strain>
    </source>
</reference>
<keyword evidence="3 6" id="KW-0812">Transmembrane</keyword>